<feature type="domain" description="AB hydrolase-1" evidence="1">
    <location>
        <begin position="58"/>
        <end position="279"/>
    </location>
</feature>
<dbReference type="Pfam" id="PF00561">
    <property type="entry name" value="Abhydrolase_1"/>
    <property type="match status" value="1"/>
</dbReference>
<dbReference type="PROSITE" id="PS00560">
    <property type="entry name" value="CARBOXYPEPT_SER_HIS"/>
    <property type="match status" value="1"/>
</dbReference>
<organism evidence="2 3">
    <name type="scientific">Nocardioides renjunii</name>
    <dbReference type="NCBI Taxonomy" id="3095075"/>
    <lineage>
        <taxon>Bacteria</taxon>
        <taxon>Bacillati</taxon>
        <taxon>Actinomycetota</taxon>
        <taxon>Actinomycetes</taxon>
        <taxon>Propionibacteriales</taxon>
        <taxon>Nocardioidaceae</taxon>
        <taxon>Nocardioides</taxon>
    </lineage>
</organism>
<dbReference type="Gene3D" id="3.40.50.1820">
    <property type="entry name" value="alpha/beta hydrolase"/>
    <property type="match status" value="1"/>
</dbReference>
<gene>
    <name evidence="2" type="ORF">SFC79_08270</name>
</gene>
<name>A0ABU5K9V7_9ACTN</name>
<dbReference type="Proteomes" id="UP001291999">
    <property type="component" value="Unassembled WGS sequence"/>
</dbReference>
<dbReference type="InterPro" id="IPR050228">
    <property type="entry name" value="Carboxylesterase_BioH"/>
</dbReference>
<dbReference type="EMBL" id="JAXQPW010000002">
    <property type="protein sequence ID" value="MDZ5661754.1"/>
    <property type="molecule type" value="Genomic_DNA"/>
</dbReference>
<proteinExistence type="predicted"/>
<accession>A0ABU5K9V7</accession>
<keyword evidence="2" id="KW-0378">Hydrolase</keyword>
<dbReference type="SUPFAM" id="SSF53474">
    <property type="entry name" value="alpha/beta-Hydrolases"/>
    <property type="match status" value="1"/>
</dbReference>
<evidence type="ECO:0000259" key="1">
    <source>
        <dbReference type="Pfam" id="PF00561"/>
    </source>
</evidence>
<evidence type="ECO:0000313" key="3">
    <source>
        <dbReference type="Proteomes" id="UP001291999"/>
    </source>
</evidence>
<dbReference type="GO" id="GO:0016787">
    <property type="term" value="F:hydrolase activity"/>
    <property type="evidence" value="ECO:0007669"/>
    <property type="project" value="UniProtKB-KW"/>
</dbReference>
<reference evidence="2 3" key="1">
    <citation type="submission" date="2023-11" db="EMBL/GenBank/DDBJ databases">
        <title>Novel species in genus Nocardioides.</title>
        <authorList>
            <person name="Zhou H."/>
        </authorList>
    </citation>
    <scope>NUCLEOTIDE SEQUENCE [LARGE SCALE GENOMIC DNA]</scope>
    <source>
        <strain evidence="2 3">S-58</strain>
    </source>
</reference>
<dbReference type="InterPro" id="IPR029058">
    <property type="entry name" value="AB_hydrolase_fold"/>
</dbReference>
<dbReference type="RefSeq" id="WP_322423980.1">
    <property type="nucleotide sequence ID" value="NZ_JAXQPW010000002.1"/>
</dbReference>
<dbReference type="PANTHER" id="PTHR43194">
    <property type="entry name" value="HYDROLASE ALPHA/BETA FOLD FAMILY"/>
    <property type="match status" value="1"/>
</dbReference>
<dbReference type="PANTHER" id="PTHR43194:SF2">
    <property type="entry name" value="PEROXISOMAL MEMBRANE PROTEIN LPX1"/>
    <property type="match status" value="1"/>
</dbReference>
<evidence type="ECO:0000313" key="2">
    <source>
        <dbReference type="EMBL" id="MDZ5661754.1"/>
    </source>
</evidence>
<keyword evidence="3" id="KW-1185">Reference proteome</keyword>
<protein>
    <submittedName>
        <fullName evidence="2">Alpha/beta hydrolase</fullName>
    </submittedName>
</protein>
<dbReference type="InterPro" id="IPR000073">
    <property type="entry name" value="AB_hydrolase_1"/>
</dbReference>
<dbReference type="InterPro" id="IPR033124">
    <property type="entry name" value="Ser_caboxypep_his_AS"/>
</dbReference>
<sequence length="309" mass="31775">MSRGPSWSAIFGARTPPAGADRAAVVGRPGRQLPVESTLVKVGEADIECFVHGTGRSIILLPGGSLSVGYLSDLASALAASGLCAVRLNPRGAGRSVGPMEDLTLHDYASDVAGVAQELGLAPTVVLGHAFGNRIARTVAADRPDLVRGVVLVSAGGKVEPVPEAQRALATLFTPTATEAEVVEAMRWMVGSPENAASVWERFKGDRAPGAAAAQMSAARATPLEEWWAPPGDVAYLVVQGLDDAPAPPANGHLLKDELGDRVTVVDIPDAGHLQPLEAPSVVAEAVISFVSSLDDPVPSGRPVRSSGS</sequence>
<comment type="caution">
    <text evidence="2">The sequence shown here is derived from an EMBL/GenBank/DDBJ whole genome shotgun (WGS) entry which is preliminary data.</text>
</comment>